<proteinExistence type="predicted"/>
<dbReference type="SUPFAM" id="SSF82282">
    <property type="entry name" value="Homocysteine S-methyltransferase"/>
    <property type="match status" value="1"/>
</dbReference>
<dbReference type="PIRSF" id="PIRSF037505">
    <property type="entry name" value="Betaine_HMT"/>
    <property type="match status" value="1"/>
</dbReference>
<sequence>MANRFCGDVPTPTDHAENIRPTPEEADMTATPASTTPTLTERLDTGPVIIAEGFLFELERRGYLTAGEFVPEVALEFPEALRSLHVDFQRAGSDIVEAFTYNGHREKMRVVGKEDLLEPLNRAALRIAREVADNRPGDLMAGNISNSNIWDPADLQSQKDVRSMFEEMVGWAVDEGADIIIGETFYYAGEALAALEIAKASGLQVVLTLAPMAFEEMADGVSVVEAAQRLEQGGADVVGMNCFRGPDTLLPYIFQIREAVSCHVGALPIPYRTTQEEPTFFNLSDVKASVPAPHGRTFPTALDPLYANRYEIRRFAEEAHEGGVNYLGICCGASPVHIREVAEAVGRVTDASRFSERMENHFMYGSNERLPEHIVALGDRA</sequence>
<dbReference type="Proteomes" id="UP000234462">
    <property type="component" value="Unassembled WGS sequence"/>
</dbReference>
<dbReference type="GO" id="GO:0008270">
    <property type="term" value="F:zinc ion binding"/>
    <property type="evidence" value="ECO:0007669"/>
    <property type="project" value="InterPro"/>
</dbReference>
<keyword evidence="2 4" id="KW-0808">Transferase</keyword>
<dbReference type="InterPro" id="IPR036589">
    <property type="entry name" value="HCY_dom_sf"/>
</dbReference>
<dbReference type="PANTHER" id="PTHR11103:SF18">
    <property type="entry name" value="SLR1189 PROTEIN"/>
    <property type="match status" value="1"/>
</dbReference>
<accession>A0A2H1L3G9</accession>
<evidence type="ECO:0000256" key="3">
    <source>
        <dbReference type="PIRSR" id="PIRSR037505-2"/>
    </source>
</evidence>
<dbReference type="Gene3D" id="3.20.20.330">
    <property type="entry name" value="Homocysteine-binding-like domain"/>
    <property type="match status" value="1"/>
</dbReference>
<dbReference type="GO" id="GO:0032259">
    <property type="term" value="P:methylation"/>
    <property type="evidence" value="ECO:0007669"/>
    <property type="project" value="UniProtKB-KW"/>
</dbReference>
<dbReference type="EMBL" id="FXZM01000004">
    <property type="protein sequence ID" value="SMY11447.1"/>
    <property type="molecule type" value="Genomic_DNA"/>
</dbReference>
<keyword evidence="3 4" id="KW-0862">Zinc</keyword>
<dbReference type="GO" id="GO:0047150">
    <property type="term" value="F:betaine-homocysteine S-methyltransferase activity"/>
    <property type="evidence" value="ECO:0007669"/>
    <property type="project" value="UniProtKB-EC"/>
</dbReference>
<evidence type="ECO:0000256" key="1">
    <source>
        <dbReference type="ARBA" id="ARBA00022603"/>
    </source>
</evidence>
<dbReference type="GO" id="GO:0009086">
    <property type="term" value="P:methionine biosynthetic process"/>
    <property type="evidence" value="ECO:0007669"/>
    <property type="project" value="InterPro"/>
</dbReference>
<evidence type="ECO:0000259" key="6">
    <source>
        <dbReference type="PROSITE" id="PS50970"/>
    </source>
</evidence>
<keyword evidence="1 4" id="KW-0489">Methyltransferase</keyword>
<evidence type="ECO:0000256" key="4">
    <source>
        <dbReference type="PROSITE-ProRule" id="PRU00333"/>
    </source>
</evidence>
<feature type="region of interest" description="Disordered" evidence="5">
    <location>
        <begin position="1"/>
        <end position="40"/>
    </location>
</feature>
<evidence type="ECO:0000256" key="2">
    <source>
        <dbReference type="ARBA" id="ARBA00022679"/>
    </source>
</evidence>
<reference evidence="8" key="1">
    <citation type="submission" date="2017-03" db="EMBL/GenBank/DDBJ databases">
        <authorList>
            <person name="Monnet C."/>
        </authorList>
    </citation>
    <scope>NUCLEOTIDE SEQUENCE [LARGE SCALE GENOMIC DNA]</scope>
    <source>
        <strain evidence="8">SJ5-8</strain>
    </source>
</reference>
<dbReference type="PROSITE" id="PS50970">
    <property type="entry name" value="HCY"/>
    <property type="match status" value="1"/>
</dbReference>
<protein>
    <submittedName>
        <fullName evidence="7">Betaine-homocysteine S-methyltransferase</fullName>
        <ecNumber evidence="7">2.1.1.5</ecNumber>
    </submittedName>
</protein>
<feature type="binding site" evidence="3 4">
    <location>
        <position position="331"/>
    </location>
    <ligand>
        <name>Zn(2+)</name>
        <dbReference type="ChEBI" id="CHEBI:29105"/>
    </ligand>
</feature>
<keyword evidence="3 4" id="KW-0479">Metal-binding</keyword>
<name>A0A2H1L3G9_9MICO</name>
<feature type="domain" description="Hcy-binding" evidence="6">
    <location>
        <begin position="36"/>
        <end position="345"/>
    </location>
</feature>
<feature type="binding site" evidence="3 4">
    <location>
        <position position="330"/>
    </location>
    <ligand>
        <name>Zn(2+)</name>
        <dbReference type="ChEBI" id="CHEBI:29105"/>
    </ligand>
</feature>
<organism evidence="7 8">
    <name type="scientific">Brevibacterium jeotgali</name>
    <dbReference type="NCBI Taxonomy" id="1262550"/>
    <lineage>
        <taxon>Bacteria</taxon>
        <taxon>Bacillati</taxon>
        <taxon>Actinomycetota</taxon>
        <taxon>Actinomycetes</taxon>
        <taxon>Micrococcales</taxon>
        <taxon>Brevibacteriaceae</taxon>
        <taxon>Brevibacterium</taxon>
    </lineage>
</organism>
<dbReference type="PANTHER" id="PTHR11103">
    <property type="entry name" value="SLR1189 PROTEIN"/>
    <property type="match status" value="1"/>
</dbReference>
<dbReference type="EC" id="2.1.1.5" evidence="7"/>
<comment type="cofactor">
    <cofactor evidence="3">
        <name>Zn(2+)</name>
        <dbReference type="ChEBI" id="CHEBI:29105"/>
    </cofactor>
    <text evidence="3">Binds 1 zinc ion per subunit.</text>
</comment>
<dbReference type="Pfam" id="PF02574">
    <property type="entry name" value="S-methyl_trans"/>
    <property type="match status" value="1"/>
</dbReference>
<feature type="compositionally biased region" description="Low complexity" evidence="5">
    <location>
        <begin position="29"/>
        <end position="40"/>
    </location>
</feature>
<dbReference type="AlphaFoldDB" id="A0A2H1L3G9"/>
<evidence type="ECO:0000313" key="7">
    <source>
        <dbReference type="EMBL" id="SMY11447.1"/>
    </source>
</evidence>
<evidence type="ECO:0000313" key="8">
    <source>
        <dbReference type="Proteomes" id="UP000234462"/>
    </source>
</evidence>
<keyword evidence="8" id="KW-1185">Reference proteome</keyword>
<dbReference type="InterPro" id="IPR017226">
    <property type="entry name" value="BHMT-like"/>
</dbReference>
<gene>
    <name evidence="7" type="ORF">BJEO58_01032</name>
</gene>
<evidence type="ECO:0000256" key="5">
    <source>
        <dbReference type="SAM" id="MobiDB-lite"/>
    </source>
</evidence>
<dbReference type="InterPro" id="IPR003726">
    <property type="entry name" value="HCY_dom"/>
</dbReference>
<feature type="binding site" evidence="3 4">
    <location>
        <position position="242"/>
    </location>
    <ligand>
        <name>Zn(2+)</name>
        <dbReference type="ChEBI" id="CHEBI:29105"/>
    </ligand>
</feature>